<evidence type="ECO:0000313" key="2">
    <source>
        <dbReference type="EMBL" id="RVT48432.1"/>
    </source>
</evidence>
<keyword evidence="3" id="KW-1185">Reference proteome</keyword>
<evidence type="ECO:0008006" key="4">
    <source>
        <dbReference type="Google" id="ProtNLM"/>
    </source>
</evidence>
<dbReference type="AlphaFoldDB" id="A0A437JNK1"/>
<feature type="signal peptide" evidence="1">
    <location>
        <begin position="1"/>
        <end position="21"/>
    </location>
</feature>
<accession>A0A437JNK1</accession>
<protein>
    <recommendedName>
        <fullName evidence="4">Porin</fullName>
    </recommendedName>
</protein>
<dbReference type="EMBL" id="SACT01000010">
    <property type="protein sequence ID" value="RVT48432.1"/>
    <property type="molecule type" value="Genomic_DNA"/>
</dbReference>
<proteinExistence type="predicted"/>
<reference evidence="2 3" key="1">
    <citation type="submission" date="2019-01" db="EMBL/GenBank/DDBJ databases">
        <authorList>
            <person name="Chen W.-M."/>
        </authorList>
    </citation>
    <scope>NUCLEOTIDE SEQUENCE [LARGE SCALE GENOMIC DNA]</scope>
    <source>
        <strain evidence="2 3">ICH-3</strain>
    </source>
</reference>
<keyword evidence="1" id="KW-0732">Signal</keyword>
<comment type="caution">
    <text evidence="2">The sequence shown here is derived from an EMBL/GenBank/DDBJ whole genome shotgun (WGS) entry which is preliminary data.</text>
</comment>
<evidence type="ECO:0000256" key="1">
    <source>
        <dbReference type="SAM" id="SignalP"/>
    </source>
</evidence>
<sequence length="370" mass="39986">MTVARAMGPALLSVAVASATAAPLDALLGAWPERAGPSSAAAAAQLEAGLSFVNRHIDFSDPEDDPELAARAARGDYRAAHLSGGWAPAPGWWLAGTLAQRELDDGVDRYRYLGWQLAAQWRWHEPPAGSRLPAMALRLGAWGHRAGETATTTPVRVPGAVLDTVTIRDPADRTLQLDAIASWTLRPGLELGVLASVGDTRLSYGGLTATTRRNGCSYDLLFTGNDIFGTLAEPCNAPGGVIEQFFDSSGSYGVDVPAEIAWRGRFVQWGVNLRGETGAWTWAAGFLWHRIRRDGVDDVVAERGRSAYTHNRQLVLDAGWRFQPGWALFLRADLGERLFFNELPVTYNSSTAGRFGSRLSLLTAGLRAQF</sequence>
<name>A0A437JNK1_9BURK</name>
<dbReference type="Proteomes" id="UP000288178">
    <property type="component" value="Unassembled WGS sequence"/>
</dbReference>
<feature type="chain" id="PRO_5019109542" description="Porin" evidence="1">
    <location>
        <begin position="22"/>
        <end position="370"/>
    </location>
</feature>
<evidence type="ECO:0000313" key="3">
    <source>
        <dbReference type="Proteomes" id="UP000288178"/>
    </source>
</evidence>
<gene>
    <name evidence="2" type="ORF">ENE75_22325</name>
</gene>
<organism evidence="2 3">
    <name type="scientific">Rubrivivax albus</name>
    <dbReference type="NCBI Taxonomy" id="2499835"/>
    <lineage>
        <taxon>Bacteria</taxon>
        <taxon>Pseudomonadati</taxon>
        <taxon>Pseudomonadota</taxon>
        <taxon>Betaproteobacteria</taxon>
        <taxon>Burkholderiales</taxon>
        <taxon>Sphaerotilaceae</taxon>
        <taxon>Rubrivivax</taxon>
    </lineage>
</organism>